<protein>
    <submittedName>
        <fullName evidence="1">Uncharacterized protein</fullName>
    </submittedName>
</protein>
<evidence type="ECO:0000313" key="1">
    <source>
        <dbReference type="EMBL" id="TPP67083.1"/>
    </source>
</evidence>
<dbReference type="AlphaFoldDB" id="A0A504YZY9"/>
<name>A0A504YZY9_FASGI</name>
<dbReference type="EMBL" id="SUNJ01001100">
    <property type="protein sequence ID" value="TPP67083.1"/>
    <property type="molecule type" value="Genomic_DNA"/>
</dbReference>
<dbReference type="OrthoDB" id="10489689at2759"/>
<organism evidence="1 2">
    <name type="scientific">Fasciola gigantica</name>
    <name type="common">Giant liver fluke</name>
    <dbReference type="NCBI Taxonomy" id="46835"/>
    <lineage>
        <taxon>Eukaryota</taxon>
        <taxon>Metazoa</taxon>
        <taxon>Spiralia</taxon>
        <taxon>Lophotrochozoa</taxon>
        <taxon>Platyhelminthes</taxon>
        <taxon>Trematoda</taxon>
        <taxon>Digenea</taxon>
        <taxon>Plagiorchiida</taxon>
        <taxon>Echinostomata</taxon>
        <taxon>Echinostomatoidea</taxon>
        <taxon>Fasciolidae</taxon>
        <taxon>Fasciola</taxon>
    </lineage>
</organism>
<accession>A0A504YZY9</accession>
<reference evidence="1 2" key="1">
    <citation type="submission" date="2019-04" db="EMBL/GenBank/DDBJ databases">
        <title>Annotation for the trematode Fasciola gigantica.</title>
        <authorList>
            <person name="Choi Y.-J."/>
        </authorList>
    </citation>
    <scope>NUCLEOTIDE SEQUENCE [LARGE SCALE GENOMIC DNA]</scope>
    <source>
        <strain evidence="1">Uganda_cow_1</strain>
    </source>
</reference>
<comment type="caution">
    <text evidence="1">The sequence shown here is derived from an EMBL/GenBank/DDBJ whole genome shotgun (WGS) entry which is preliminary data.</text>
</comment>
<gene>
    <name evidence="1" type="ORF">FGIG_04480</name>
</gene>
<keyword evidence="2" id="KW-1185">Reference proteome</keyword>
<dbReference type="Proteomes" id="UP000316759">
    <property type="component" value="Unassembled WGS sequence"/>
</dbReference>
<proteinExistence type="predicted"/>
<sequence>MYIYTHTQYPLYSCSSISLSQHVVPVDHQISNNPAVYRASAPSFYKSKARYFPGQIGKPKPALSSFGFQPSVLEECHKENRPSASVRLISLDSDSVEHRIPSHGRRASNTYSEKAFGPKKIADSGRRDVRRMDWIAHSNPFGGPKHTSVTLKHYDASAGGHWAVDVAHSSTTESACRKALVCSFGHSPSFPTPTQNNELFGAKKNPTLGRATGTSGSSHAHGTVTSRPDWASKSVGTLLFGFCCKYTQIPINVFEILKVHNHSATSLLYRTRSMRNCSFNFILWRSVYSLIPSLLRAPLLTDGVVCGCIFISTHVCPPKALRSGLVPSKTDYTGAQ</sequence>
<evidence type="ECO:0000313" key="2">
    <source>
        <dbReference type="Proteomes" id="UP000316759"/>
    </source>
</evidence>